<dbReference type="Gene3D" id="3.10.50.40">
    <property type="match status" value="1"/>
</dbReference>
<keyword evidence="2" id="KW-0560">Oxidoreductase</keyword>
<proteinExistence type="inferred from homology"/>
<dbReference type="GO" id="GO:0008113">
    <property type="term" value="F:peptide-methionine (S)-S-oxide reductase activity"/>
    <property type="evidence" value="ECO:0007669"/>
    <property type="project" value="UniProtKB-EC"/>
</dbReference>
<comment type="similarity">
    <text evidence="1">Belongs to the MsrA Met sulfoxide reductase family.</text>
</comment>
<comment type="catalytic activity">
    <reaction evidence="3">
        <text>L-methionyl-[protein] + [thioredoxin]-disulfide + H2O = L-methionyl-(S)-S-oxide-[protein] + [thioredoxin]-dithiol</text>
        <dbReference type="Rhea" id="RHEA:14217"/>
        <dbReference type="Rhea" id="RHEA-COMP:10698"/>
        <dbReference type="Rhea" id="RHEA-COMP:10700"/>
        <dbReference type="Rhea" id="RHEA-COMP:12313"/>
        <dbReference type="Rhea" id="RHEA-COMP:12315"/>
        <dbReference type="ChEBI" id="CHEBI:15377"/>
        <dbReference type="ChEBI" id="CHEBI:16044"/>
        <dbReference type="ChEBI" id="CHEBI:29950"/>
        <dbReference type="ChEBI" id="CHEBI:44120"/>
        <dbReference type="ChEBI" id="CHEBI:50058"/>
        <dbReference type="EC" id="1.8.4.11"/>
    </reaction>
</comment>
<feature type="region of interest" description="Disordered" evidence="6">
    <location>
        <begin position="366"/>
        <end position="389"/>
    </location>
</feature>
<dbReference type="Gene3D" id="3.30.1060.10">
    <property type="entry name" value="Peptide methionine sulphoxide reductase MsrA"/>
    <property type="match status" value="1"/>
</dbReference>
<keyword evidence="5" id="KW-0413">Isomerase</keyword>
<dbReference type="PANTHER" id="PTHR42799:SF2">
    <property type="entry name" value="MITOCHONDRIAL PEPTIDE METHIONINE SULFOXIDE REDUCTASE"/>
    <property type="match status" value="1"/>
</dbReference>
<dbReference type="PROSITE" id="PS50059">
    <property type="entry name" value="FKBP_PPIASE"/>
    <property type="match status" value="1"/>
</dbReference>
<keyword evidence="9" id="KW-1185">Reference proteome</keyword>
<dbReference type="FunFam" id="3.30.1060.10:FF:000002">
    <property type="entry name" value="Peptide methionine sulfoxide reductase"/>
    <property type="match status" value="1"/>
</dbReference>
<feature type="domain" description="PPIase FKBP-type" evidence="7">
    <location>
        <begin position="88"/>
        <end position="165"/>
    </location>
</feature>
<dbReference type="GO" id="GO:0003755">
    <property type="term" value="F:peptidyl-prolyl cis-trans isomerase activity"/>
    <property type="evidence" value="ECO:0007669"/>
    <property type="project" value="UniProtKB-KW"/>
</dbReference>
<dbReference type="SUPFAM" id="SSF55068">
    <property type="entry name" value="Peptide methionine sulfoxide reductase"/>
    <property type="match status" value="1"/>
</dbReference>
<dbReference type="InterPro" id="IPR036509">
    <property type="entry name" value="Met_Sox_Rdtase_MsrA_sf"/>
</dbReference>
<dbReference type="NCBIfam" id="TIGR00401">
    <property type="entry name" value="msrA"/>
    <property type="match status" value="1"/>
</dbReference>
<dbReference type="InterPro" id="IPR002569">
    <property type="entry name" value="Met_Sox_Rdtase_MsrA_dom"/>
</dbReference>
<dbReference type="AlphaFoldDB" id="A0AAW1PBD2"/>
<organism evidence="8 9">
    <name type="scientific">[Myrmecia] bisecta</name>
    <dbReference type="NCBI Taxonomy" id="41462"/>
    <lineage>
        <taxon>Eukaryota</taxon>
        <taxon>Viridiplantae</taxon>
        <taxon>Chlorophyta</taxon>
        <taxon>core chlorophytes</taxon>
        <taxon>Trebouxiophyceae</taxon>
        <taxon>Trebouxiales</taxon>
        <taxon>Trebouxiaceae</taxon>
        <taxon>Myrmecia</taxon>
    </lineage>
</organism>
<evidence type="ECO:0000259" key="7">
    <source>
        <dbReference type="PROSITE" id="PS50059"/>
    </source>
</evidence>
<comment type="caution">
    <text evidence="8">The sequence shown here is derived from an EMBL/GenBank/DDBJ whole genome shotgun (WGS) entry which is preliminary data.</text>
</comment>
<comment type="catalytic activity">
    <reaction evidence="5">
        <text>[protein]-peptidylproline (omega=180) = [protein]-peptidylproline (omega=0)</text>
        <dbReference type="Rhea" id="RHEA:16237"/>
        <dbReference type="Rhea" id="RHEA-COMP:10747"/>
        <dbReference type="Rhea" id="RHEA-COMP:10748"/>
        <dbReference type="ChEBI" id="CHEBI:83833"/>
        <dbReference type="ChEBI" id="CHEBI:83834"/>
        <dbReference type="EC" id="5.2.1.8"/>
    </reaction>
</comment>
<dbReference type="GO" id="GO:0034599">
    <property type="term" value="P:cellular response to oxidative stress"/>
    <property type="evidence" value="ECO:0007669"/>
    <property type="project" value="TreeGrafter"/>
</dbReference>
<dbReference type="HAMAP" id="MF_01401">
    <property type="entry name" value="MsrA"/>
    <property type="match status" value="1"/>
</dbReference>
<reference evidence="8 9" key="1">
    <citation type="journal article" date="2024" name="Nat. Commun.">
        <title>Phylogenomics reveals the evolutionary origins of lichenization in chlorophyte algae.</title>
        <authorList>
            <person name="Puginier C."/>
            <person name="Libourel C."/>
            <person name="Otte J."/>
            <person name="Skaloud P."/>
            <person name="Haon M."/>
            <person name="Grisel S."/>
            <person name="Petersen M."/>
            <person name="Berrin J.G."/>
            <person name="Delaux P.M."/>
            <person name="Dal Grande F."/>
            <person name="Keller J."/>
        </authorList>
    </citation>
    <scope>NUCLEOTIDE SEQUENCE [LARGE SCALE GENOMIC DNA]</scope>
    <source>
        <strain evidence="8 9">SAG 2043</strain>
    </source>
</reference>
<dbReference type="InterPro" id="IPR046357">
    <property type="entry name" value="PPIase_dom_sf"/>
</dbReference>
<name>A0AAW1PBD2_9CHLO</name>
<dbReference type="Pfam" id="PF01625">
    <property type="entry name" value="PMSR"/>
    <property type="match status" value="1"/>
</dbReference>
<evidence type="ECO:0000256" key="4">
    <source>
        <dbReference type="ARBA" id="ARBA00048782"/>
    </source>
</evidence>
<dbReference type="SUPFAM" id="SSF54534">
    <property type="entry name" value="FKBP-like"/>
    <property type="match status" value="1"/>
</dbReference>
<evidence type="ECO:0000256" key="2">
    <source>
        <dbReference type="ARBA" id="ARBA00023002"/>
    </source>
</evidence>
<evidence type="ECO:0000256" key="1">
    <source>
        <dbReference type="ARBA" id="ARBA00005591"/>
    </source>
</evidence>
<comment type="catalytic activity">
    <reaction evidence="4">
        <text>[thioredoxin]-disulfide + L-methionine + H2O = L-methionine (S)-S-oxide + [thioredoxin]-dithiol</text>
        <dbReference type="Rhea" id="RHEA:19993"/>
        <dbReference type="Rhea" id="RHEA-COMP:10698"/>
        <dbReference type="Rhea" id="RHEA-COMP:10700"/>
        <dbReference type="ChEBI" id="CHEBI:15377"/>
        <dbReference type="ChEBI" id="CHEBI:29950"/>
        <dbReference type="ChEBI" id="CHEBI:50058"/>
        <dbReference type="ChEBI" id="CHEBI:57844"/>
        <dbReference type="ChEBI" id="CHEBI:58772"/>
        <dbReference type="EC" id="1.8.4.11"/>
    </reaction>
</comment>
<evidence type="ECO:0000256" key="3">
    <source>
        <dbReference type="ARBA" id="ARBA00047806"/>
    </source>
</evidence>
<gene>
    <name evidence="8" type="ORF">WJX72_004887</name>
</gene>
<evidence type="ECO:0000313" key="9">
    <source>
        <dbReference type="Proteomes" id="UP001489004"/>
    </source>
</evidence>
<sequence length="389" mass="42273">MAAGVGRHLSQTISRTATILTSAKVPALPRLSRSCFQSSSQHTSSTQNGLARRPLLPRQFQSAGAPRGATRPHATFVVAASSAVAEPGDYVQVHYTGTLEDGTQFDSSRQRSPLEFIIGAGRVIQGFDDAVTGLAVGETRKQTVPSENGYGSHRPDLIVAIPAKAAPDGLAAGATVQLSNGMQARVLDVTKDQITIDANHELAGKTLIFDVELMKLVKGSQIESATFAAGCFWGPELRFQRVPGVIVTKVGYSQADRTDLTYEEVCSGLTGAAEVVQVMYDPQEVSYRQLVDVFFQGHNPTQKDRQGGDEGTQYRSGIYWHTPEQRQIAEEALKDAQTDWPEPIVTELEEVKNFTEAEQHHQQYLARGGRFGQPQNPSKGCDDPIRCYG</sequence>
<keyword evidence="5" id="KW-0697">Rotamase</keyword>
<dbReference type="PANTHER" id="PTHR42799">
    <property type="entry name" value="MITOCHONDRIAL PEPTIDE METHIONINE SULFOXIDE REDUCTASE"/>
    <property type="match status" value="1"/>
</dbReference>
<dbReference type="Pfam" id="PF00254">
    <property type="entry name" value="FKBP_C"/>
    <property type="match status" value="1"/>
</dbReference>
<dbReference type="InterPro" id="IPR001179">
    <property type="entry name" value="PPIase_FKBP_dom"/>
</dbReference>
<protein>
    <recommendedName>
        <fullName evidence="5">peptidylprolyl isomerase</fullName>
        <ecNumber evidence="5">5.2.1.8</ecNumber>
    </recommendedName>
</protein>
<dbReference type="EMBL" id="JALJOR010000014">
    <property type="protein sequence ID" value="KAK9806192.1"/>
    <property type="molecule type" value="Genomic_DNA"/>
</dbReference>
<feature type="compositionally biased region" description="Basic and acidic residues" evidence="6">
    <location>
        <begin position="380"/>
        <end position="389"/>
    </location>
</feature>
<dbReference type="GO" id="GO:0005737">
    <property type="term" value="C:cytoplasm"/>
    <property type="evidence" value="ECO:0007669"/>
    <property type="project" value="TreeGrafter"/>
</dbReference>
<evidence type="ECO:0000313" key="8">
    <source>
        <dbReference type="EMBL" id="KAK9806192.1"/>
    </source>
</evidence>
<evidence type="ECO:0000256" key="6">
    <source>
        <dbReference type="SAM" id="MobiDB-lite"/>
    </source>
</evidence>
<accession>A0AAW1PBD2</accession>
<dbReference type="InterPro" id="IPR050162">
    <property type="entry name" value="MsrA_MetSO_reductase"/>
</dbReference>
<dbReference type="Proteomes" id="UP001489004">
    <property type="component" value="Unassembled WGS sequence"/>
</dbReference>
<evidence type="ECO:0000256" key="5">
    <source>
        <dbReference type="PROSITE-ProRule" id="PRU00277"/>
    </source>
</evidence>
<dbReference type="EC" id="5.2.1.8" evidence="5"/>